<protein>
    <submittedName>
        <fullName evidence="2">Putative transmembrane protein</fullName>
    </submittedName>
</protein>
<dbReference type="AlphaFoldDB" id="A0A074RXT5"/>
<name>A0A074RXT5_9AGAM</name>
<evidence type="ECO:0000256" key="1">
    <source>
        <dbReference type="SAM" id="Phobius"/>
    </source>
</evidence>
<keyword evidence="3" id="KW-1185">Reference proteome</keyword>
<reference evidence="2 3" key="1">
    <citation type="submission" date="2013-12" db="EMBL/GenBank/DDBJ databases">
        <authorList>
            <person name="Cubeta M."/>
            <person name="Pakala S."/>
            <person name="Fedorova N."/>
            <person name="Thomas E."/>
            <person name="Dean R."/>
            <person name="Jabaji S."/>
            <person name="Neate S."/>
            <person name="Toda T."/>
            <person name="Tavantzis S."/>
            <person name="Vilgalys R."/>
            <person name="Bharathan N."/>
            <person name="Pakala S."/>
            <person name="Losada L.S."/>
            <person name="Zafar N."/>
            <person name="Nierman W."/>
        </authorList>
    </citation>
    <scope>NUCLEOTIDE SEQUENCE [LARGE SCALE GENOMIC DNA]</scope>
    <source>
        <strain evidence="2 3">123E</strain>
    </source>
</reference>
<accession>A0A074RXT5</accession>
<dbReference type="Proteomes" id="UP000027456">
    <property type="component" value="Unassembled WGS sequence"/>
</dbReference>
<keyword evidence="1" id="KW-1133">Transmembrane helix</keyword>
<comment type="caution">
    <text evidence="2">The sequence shown here is derived from an EMBL/GenBank/DDBJ whole genome shotgun (WGS) entry which is preliminary data.</text>
</comment>
<feature type="transmembrane region" description="Helical" evidence="1">
    <location>
        <begin position="110"/>
        <end position="134"/>
    </location>
</feature>
<evidence type="ECO:0000313" key="2">
    <source>
        <dbReference type="EMBL" id="KEP49453.1"/>
    </source>
</evidence>
<keyword evidence="1" id="KW-0472">Membrane</keyword>
<dbReference type="OrthoDB" id="3198720at2759"/>
<evidence type="ECO:0000313" key="3">
    <source>
        <dbReference type="Proteomes" id="UP000027456"/>
    </source>
</evidence>
<proteinExistence type="predicted"/>
<gene>
    <name evidence="2" type="ORF">V565_100270</name>
</gene>
<dbReference type="EMBL" id="AZST01000362">
    <property type="protein sequence ID" value="KEP49453.1"/>
    <property type="molecule type" value="Genomic_DNA"/>
</dbReference>
<organism evidence="2 3">
    <name type="scientific">Rhizoctonia solani 123E</name>
    <dbReference type="NCBI Taxonomy" id="1423351"/>
    <lineage>
        <taxon>Eukaryota</taxon>
        <taxon>Fungi</taxon>
        <taxon>Dikarya</taxon>
        <taxon>Basidiomycota</taxon>
        <taxon>Agaricomycotina</taxon>
        <taxon>Agaricomycetes</taxon>
        <taxon>Cantharellales</taxon>
        <taxon>Ceratobasidiaceae</taxon>
        <taxon>Rhizoctonia</taxon>
    </lineage>
</organism>
<keyword evidence="1 2" id="KW-0812">Transmembrane</keyword>
<sequence length="152" mass="16637">MKPLIYFTQLCRSDTSSRTSNSTMSDKSEKSARELLTELQALFERLNNARRRGDMATAKTLEPQAVSLMRRIGDACPSEPGKQHWYDRAQALQNSNDEEKEHVMLAIAKGLGIILLTPFVLVGGIIGGAVFAAGKGVHDLGSRLAAPKPKDR</sequence>
<dbReference type="HOGENOM" id="CLU_1723375_0_0_1"/>